<feature type="transmembrane region" description="Helical" evidence="14">
    <location>
        <begin position="456"/>
        <end position="474"/>
    </location>
</feature>
<feature type="transmembrane region" description="Helical" evidence="14">
    <location>
        <begin position="6"/>
        <end position="26"/>
    </location>
</feature>
<comment type="catalytic activity">
    <reaction evidence="12">
        <text>L-proline(in) + Na(+)(in) = L-proline(out) + Na(+)(out)</text>
        <dbReference type="Rhea" id="RHEA:28967"/>
        <dbReference type="ChEBI" id="CHEBI:29101"/>
        <dbReference type="ChEBI" id="CHEBI:60039"/>
    </reaction>
</comment>
<gene>
    <name evidence="15" type="ORF">J2S64_003032</name>
</gene>
<feature type="transmembrane region" description="Helical" evidence="14">
    <location>
        <begin position="376"/>
        <end position="394"/>
    </location>
</feature>
<evidence type="ECO:0000256" key="3">
    <source>
        <dbReference type="ARBA" id="ARBA00022448"/>
    </source>
</evidence>
<keyword evidence="3 14" id="KW-0813">Transport</keyword>
<evidence type="ECO:0000256" key="1">
    <source>
        <dbReference type="ARBA" id="ARBA00004651"/>
    </source>
</evidence>
<dbReference type="CDD" id="cd11475">
    <property type="entry name" value="SLC5sbd_PutP"/>
    <property type="match status" value="1"/>
</dbReference>
<dbReference type="PROSITE" id="PS50283">
    <property type="entry name" value="NA_SOLUT_SYMP_3"/>
    <property type="match status" value="1"/>
</dbReference>
<proteinExistence type="inferred from homology"/>
<comment type="caution">
    <text evidence="15">The sequence shown here is derived from an EMBL/GenBank/DDBJ whole genome shotgun (WGS) entry which is preliminary data.</text>
</comment>
<evidence type="ECO:0000256" key="4">
    <source>
        <dbReference type="ARBA" id="ARBA00022475"/>
    </source>
</evidence>
<feature type="transmembrane region" description="Helical" evidence="14">
    <location>
        <begin position="432"/>
        <end position="450"/>
    </location>
</feature>
<evidence type="ECO:0000256" key="2">
    <source>
        <dbReference type="ARBA" id="ARBA00006434"/>
    </source>
</evidence>
<evidence type="ECO:0000256" key="11">
    <source>
        <dbReference type="ARBA" id="ARBA00023201"/>
    </source>
</evidence>
<dbReference type="InterPro" id="IPR038377">
    <property type="entry name" value="Na/Glc_symporter_sf"/>
</dbReference>
<comment type="function">
    <text evidence="14">Catalyzes the sodium-dependent uptake of extracellular L-proline.</text>
</comment>
<dbReference type="InterPro" id="IPR011851">
    <property type="entry name" value="Na/Pro_symporter"/>
</dbReference>
<evidence type="ECO:0000313" key="16">
    <source>
        <dbReference type="Proteomes" id="UP001183817"/>
    </source>
</evidence>
<dbReference type="InterPro" id="IPR050277">
    <property type="entry name" value="Sodium:Solute_Symporter"/>
</dbReference>
<evidence type="ECO:0000256" key="5">
    <source>
        <dbReference type="ARBA" id="ARBA00022692"/>
    </source>
</evidence>
<feature type="transmembrane region" description="Helical" evidence="14">
    <location>
        <begin position="324"/>
        <end position="342"/>
    </location>
</feature>
<feature type="transmembrane region" description="Helical" evidence="14">
    <location>
        <begin position="46"/>
        <end position="62"/>
    </location>
</feature>
<evidence type="ECO:0000256" key="14">
    <source>
        <dbReference type="RuleBase" id="RU366012"/>
    </source>
</evidence>
<dbReference type="InterPro" id="IPR018212">
    <property type="entry name" value="Na/solute_symporter_CS"/>
</dbReference>
<keyword evidence="14" id="KW-0029">Amino-acid transport</keyword>
<keyword evidence="5 14" id="KW-0812">Transmembrane</keyword>
<sequence>MSDSTFQLIAIAVYLAAMLAIGYFAFKRTNDIDDYMLAGRGLKPGVAALSAGASDMSGWLLMGLPGAIYLNGLIEAWIAIGLTIGAWLNWKFVAPRLRSYTAVAQNAITIPSFFEKRLKDNSHFLRIAASVIILAFFTFYVSSGMVAAGKFFESSFGWNYFTGLFVVAGVTLLYTLFGGFLGATLTDVAQGLLMFAALIAVPIVAIFQMGNIGDLGSKIKDVNPEALNLFSSFNTTNGFLAAVAIFSTAAWGLGYFGQPHIIVRFMALRSPSEAKTARRIGISWMVLTAVGAIVTALVGIAYFADSPEKEITDPETVFLLLSQIFFHPFVAGLVLAAVLAAIMSTMSSQLIVCSSALVEDLYNIAGKKLSPQREVMLGRSGVLVVAIVAAALALNRDSSILDLVSFAWAGFGAAFGPIVLLSLYWRKLTSTGALAGMLTGAVTVFVWGNIDVLSSAMYEIVPGFVLNLVVAVLVSRATYKHNATIEEEFTAMENEVEENAPYVVS</sequence>
<dbReference type="PROSITE" id="PS00457">
    <property type="entry name" value="NA_SOLUT_SYMP_2"/>
    <property type="match status" value="1"/>
</dbReference>
<dbReference type="PANTHER" id="PTHR48086:SF3">
    <property type="entry name" value="SODIUM_PROLINE SYMPORTER"/>
    <property type="match status" value="1"/>
</dbReference>
<name>A0ABU2BL24_9MICC</name>
<keyword evidence="6 14" id="KW-0769">Symport</keyword>
<evidence type="ECO:0000313" key="15">
    <source>
        <dbReference type="EMBL" id="MDR7359341.1"/>
    </source>
</evidence>
<feature type="transmembrane region" description="Helical" evidence="14">
    <location>
        <begin position="192"/>
        <end position="210"/>
    </location>
</feature>
<comment type="subcellular location">
    <subcellularLocation>
        <location evidence="1 14">Cell membrane</location>
        <topology evidence="1 14">Multi-pass membrane protein</topology>
    </subcellularLocation>
</comment>
<evidence type="ECO:0000256" key="8">
    <source>
        <dbReference type="ARBA" id="ARBA00023053"/>
    </source>
</evidence>
<comment type="similarity">
    <text evidence="2 13">Belongs to the sodium:solute symporter (SSF) (TC 2.A.21) family.</text>
</comment>
<dbReference type="NCBIfam" id="TIGR00813">
    <property type="entry name" value="sss"/>
    <property type="match status" value="1"/>
</dbReference>
<dbReference type="Pfam" id="PF00474">
    <property type="entry name" value="SSF"/>
    <property type="match status" value="1"/>
</dbReference>
<dbReference type="Proteomes" id="UP001183817">
    <property type="component" value="Unassembled WGS sequence"/>
</dbReference>
<evidence type="ECO:0000256" key="6">
    <source>
        <dbReference type="ARBA" id="ARBA00022847"/>
    </source>
</evidence>
<feature type="transmembrane region" description="Helical" evidence="14">
    <location>
        <begin position="406"/>
        <end position="425"/>
    </location>
</feature>
<feature type="transmembrane region" description="Helical" evidence="14">
    <location>
        <begin position="160"/>
        <end position="185"/>
    </location>
</feature>
<keyword evidence="7 14" id="KW-1133">Transmembrane helix</keyword>
<keyword evidence="9 14" id="KW-0406">Ion transport</keyword>
<dbReference type="NCBIfam" id="TIGR02121">
    <property type="entry name" value="Na_Pro_sym"/>
    <property type="match status" value="1"/>
</dbReference>
<dbReference type="EMBL" id="JAVDYI010000001">
    <property type="protein sequence ID" value="MDR7359341.1"/>
    <property type="molecule type" value="Genomic_DNA"/>
</dbReference>
<reference evidence="15 16" key="1">
    <citation type="submission" date="2023-07" db="EMBL/GenBank/DDBJ databases">
        <title>Sequencing the genomes of 1000 actinobacteria strains.</title>
        <authorList>
            <person name="Klenk H.-P."/>
        </authorList>
    </citation>
    <scope>NUCLEOTIDE SEQUENCE [LARGE SCALE GENOMIC DNA]</scope>
    <source>
        <strain evidence="15 16">DSM 20167</strain>
    </source>
</reference>
<dbReference type="PANTHER" id="PTHR48086">
    <property type="entry name" value="SODIUM/PROLINE SYMPORTER-RELATED"/>
    <property type="match status" value="1"/>
</dbReference>
<keyword evidence="11 14" id="KW-0739">Sodium transport</keyword>
<organism evidence="15 16">
    <name type="scientific">Paeniglutamicibacter sulfureus</name>
    <dbReference type="NCBI Taxonomy" id="43666"/>
    <lineage>
        <taxon>Bacteria</taxon>
        <taxon>Bacillati</taxon>
        <taxon>Actinomycetota</taxon>
        <taxon>Actinomycetes</taxon>
        <taxon>Micrococcales</taxon>
        <taxon>Micrococcaceae</taxon>
        <taxon>Paeniglutamicibacter</taxon>
    </lineage>
</organism>
<dbReference type="Gene3D" id="1.20.1730.10">
    <property type="entry name" value="Sodium/glucose cotransporter"/>
    <property type="match status" value="1"/>
</dbReference>
<evidence type="ECO:0000256" key="10">
    <source>
        <dbReference type="ARBA" id="ARBA00023136"/>
    </source>
</evidence>
<accession>A0ABU2BL24</accession>
<keyword evidence="4 14" id="KW-1003">Cell membrane</keyword>
<evidence type="ECO:0000256" key="13">
    <source>
        <dbReference type="RuleBase" id="RU362091"/>
    </source>
</evidence>
<keyword evidence="8 14" id="KW-0915">Sodium</keyword>
<evidence type="ECO:0000256" key="7">
    <source>
        <dbReference type="ARBA" id="ARBA00022989"/>
    </source>
</evidence>
<dbReference type="RefSeq" id="WP_264270199.1">
    <property type="nucleotide sequence ID" value="NZ_BAAAWO010000001.1"/>
</dbReference>
<keyword evidence="10 14" id="KW-0472">Membrane</keyword>
<feature type="transmembrane region" description="Helical" evidence="14">
    <location>
        <begin position="124"/>
        <end position="148"/>
    </location>
</feature>
<evidence type="ECO:0000256" key="9">
    <source>
        <dbReference type="ARBA" id="ARBA00023065"/>
    </source>
</evidence>
<feature type="transmembrane region" description="Helical" evidence="14">
    <location>
        <begin position="284"/>
        <end position="304"/>
    </location>
</feature>
<feature type="transmembrane region" description="Helical" evidence="14">
    <location>
        <begin position="68"/>
        <end position="90"/>
    </location>
</feature>
<keyword evidence="16" id="KW-1185">Reference proteome</keyword>
<evidence type="ECO:0000256" key="12">
    <source>
        <dbReference type="ARBA" id="ARBA00033708"/>
    </source>
</evidence>
<feature type="transmembrane region" description="Helical" evidence="14">
    <location>
        <begin position="239"/>
        <end position="263"/>
    </location>
</feature>
<dbReference type="InterPro" id="IPR001734">
    <property type="entry name" value="Na/solute_symporter"/>
</dbReference>
<protein>
    <recommendedName>
        <fullName evidence="14">Sodium/proline symporter</fullName>
    </recommendedName>
    <alternativeName>
        <fullName evidence="14">Proline permease</fullName>
    </alternativeName>
</protein>